<dbReference type="PATRIC" id="fig|1305737.6.peg.2541"/>
<dbReference type="AlphaFoldDB" id="A0A0P7XGL9"/>
<keyword evidence="1" id="KW-0812">Transmembrane</keyword>
<accession>A0A0P7XGL9</accession>
<feature type="transmembrane region" description="Helical" evidence="1">
    <location>
        <begin position="39"/>
        <end position="62"/>
    </location>
</feature>
<dbReference type="GO" id="GO:0016717">
    <property type="term" value="F:oxidoreductase activity, acting on paired donors, with oxidation of a pair of donors resulting in the reduction of molecular oxygen to two molecules of water"/>
    <property type="evidence" value="ECO:0007669"/>
    <property type="project" value="TreeGrafter"/>
</dbReference>
<proteinExistence type="predicted"/>
<name>A0A0P7XGL9_9BACT</name>
<evidence type="ECO:0000259" key="2">
    <source>
        <dbReference type="Pfam" id="PF00487"/>
    </source>
</evidence>
<dbReference type="eggNOG" id="COG3239">
    <property type="taxonomic scope" value="Bacteria"/>
</dbReference>
<evidence type="ECO:0000313" key="4">
    <source>
        <dbReference type="Proteomes" id="UP000050421"/>
    </source>
</evidence>
<dbReference type="PANTHER" id="PTHR19353">
    <property type="entry name" value="FATTY ACID DESATURASE 2"/>
    <property type="match status" value="1"/>
</dbReference>
<dbReference type="Proteomes" id="UP000050421">
    <property type="component" value="Unassembled WGS sequence"/>
</dbReference>
<dbReference type="GO" id="GO:0016020">
    <property type="term" value="C:membrane"/>
    <property type="evidence" value="ECO:0007669"/>
    <property type="project" value="TreeGrafter"/>
</dbReference>
<feature type="transmembrane region" description="Helical" evidence="1">
    <location>
        <begin position="204"/>
        <end position="225"/>
    </location>
</feature>
<feature type="transmembrane region" description="Helical" evidence="1">
    <location>
        <begin position="68"/>
        <end position="92"/>
    </location>
</feature>
<keyword evidence="1" id="KW-1133">Transmembrane helix</keyword>
<dbReference type="PANTHER" id="PTHR19353:SF19">
    <property type="entry name" value="DELTA(5) FATTY ACID DESATURASE C-RELATED"/>
    <property type="match status" value="1"/>
</dbReference>
<evidence type="ECO:0000313" key="3">
    <source>
        <dbReference type="EMBL" id="KPQ15220.1"/>
    </source>
</evidence>
<dbReference type="EMBL" id="LJXT01000054">
    <property type="protein sequence ID" value="KPQ15220.1"/>
    <property type="molecule type" value="Genomic_DNA"/>
</dbReference>
<dbReference type="InterPro" id="IPR005804">
    <property type="entry name" value="FA_desaturase_dom"/>
</dbReference>
<reference evidence="3 4" key="1">
    <citation type="submission" date="2015-09" db="EMBL/GenBank/DDBJ databases">
        <title>Identification and resolution of microdiversity through metagenomic sequencing of parallel consortia.</title>
        <authorList>
            <person name="Nelson W.C."/>
            <person name="Romine M.F."/>
            <person name="Lindemann S.R."/>
        </authorList>
    </citation>
    <scope>NUCLEOTIDE SEQUENCE [LARGE SCALE GENOMIC DNA]</scope>
    <source>
        <strain evidence="3">HL-49</strain>
    </source>
</reference>
<dbReference type="Pfam" id="PF00487">
    <property type="entry name" value="FA_desaturase"/>
    <property type="match status" value="1"/>
</dbReference>
<dbReference type="OrthoDB" id="104711at2"/>
<protein>
    <submittedName>
        <fullName evidence="3">Linoleoyl-CoA desaturase</fullName>
    </submittedName>
</protein>
<dbReference type="GO" id="GO:0008610">
    <property type="term" value="P:lipid biosynthetic process"/>
    <property type="evidence" value="ECO:0007669"/>
    <property type="project" value="UniProtKB-ARBA"/>
</dbReference>
<dbReference type="STRING" id="1305737.GCA_000526355_00975"/>
<dbReference type="CDD" id="cd03506">
    <property type="entry name" value="Delta6-FADS-like"/>
    <property type="match status" value="1"/>
</dbReference>
<feature type="transmembrane region" description="Helical" evidence="1">
    <location>
        <begin position="231"/>
        <end position="252"/>
    </location>
</feature>
<organism evidence="3 4">
    <name type="scientific">Algoriphagus marincola HL-49</name>
    <dbReference type="NCBI Taxonomy" id="1305737"/>
    <lineage>
        <taxon>Bacteria</taxon>
        <taxon>Pseudomonadati</taxon>
        <taxon>Bacteroidota</taxon>
        <taxon>Cytophagia</taxon>
        <taxon>Cytophagales</taxon>
        <taxon>Cyclobacteriaceae</taxon>
        <taxon>Algoriphagus</taxon>
    </lineage>
</organism>
<gene>
    <name evidence="3" type="ORF">HLUCCX10_09525</name>
</gene>
<keyword evidence="1" id="KW-0472">Membrane</keyword>
<dbReference type="PIRSF" id="PIRSF015921">
    <property type="entry name" value="FA_sphinglp_des"/>
    <property type="match status" value="1"/>
</dbReference>
<sequence>MKTIRFSESALSDFSLTLRSRVNNYFKEQQTHKHGNTEMVIKTIFMLSLYFVPITLVSTGLLTETWQLFTAFILSGFGMAGIGMGIMHDAIHGTYSSNPKINKILSYTLNMVGANASVWRIQHNVLHHSFTNIHEGDDDINAPFFLRFSPNVKKNKLHPYQSWYTWFFYGLSTLSWVTTKDFIRLTRYHKMGLVKGKNAYRNTFLKIMAWKVVYFAFTLGIPIIFSPFGVGQILLAFLVLHFITGLSISLVFQTAHIMPDVVFPVMDENGTVEGERMIHQLVTTCNYSPKSRVFSWMIGGLNYQVEHHLFPDICHVHYRKIAPIVKQTAEEFKLPYYSKKTFLHALKAHFQMLHHLGTVETIPVKS</sequence>
<comment type="caution">
    <text evidence="3">The sequence shown here is derived from an EMBL/GenBank/DDBJ whole genome shotgun (WGS) entry which is preliminary data.</text>
</comment>
<feature type="domain" description="Fatty acid desaturase" evidence="2">
    <location>
        <begin position="65"/>
        <end position="338"/>
    </location>
</feature>
<dbReference type="InterPro" id="IPR012171">
    <property type="entry name" value="Fatty_acid_desaturase"/>
</dbReference>
<evidence type="ECO:0000256" key="1">
    <source>
        <dbReference type="SAM" id="Phobius"/>
    </source>
</evidence>